<dbReference type="EMBL" id="CP031775">
    <property type="protein sequence ID" value="QDZ90819.1"/>
    <property type="molecule type" value="Genomic_DNA"/>
</dbReference>
<proteinExistence type="predicted"/>
<protein>
    <recommendedName>
        <fullName evidence="3">Integrase</fullName>
    </recommendedName>
</protein>
<accession>A0A5B8QXV7</accession>
<dbReference type="AlphaFoldDB" id="A0A5B8QXV7"/>
<sequence length="845" mass="97243">MTKLKQHLHEHICRYCDHMMLGIGKDEVLEDLEELIERVFAPESLGGFKQLIDLVVRVRMHSFHSAQSIMKDLHLAPYIFDALHNYSFEADDKSINSEYHRNSYKNGWCSEYPFYVLLLKSHEYHFTIKSCELLAAFIKHYYSVLDTLRDHDLARASSTREEDACANFRLFMKTNVAEFNFVRESIPKTALDSPISIANQIDQYLISKETWPYLVHKNYLRMLCHFFYNDWEQPKHFTRRGSPSDRVPKRYKDPIAIPIVGAYDDTFALIPGKPSLPNSDGLDDDDQYAAQTFVVNNRDVNTQRDKTELLDTAIPFNKHVQSRTAIDVTASVRRSHNMGLQNTQLLMPEELNLLINKLIKLANQPVNLETAIVMWLMMLLSKSIEDIHNLVVFTDLRAKQQGLYIDEFGQGWWLFYVSHSAKSKLDNVGLRPVKEDVFTACPDFLLKLIVKNMGARANGPIINEENTQVIIDNVAKKLKKISDRHSSGRLSVRRLVNFTSYYLNSTDVIDPIYIDYSYAVNMYTTRVARSYANLRDHARSQQLDKLWKSVEQDIELYSGKPLSISLFDLRHLSQCEQFIGSSFTPTKTVVSTLINSLTQRVLSSKPSFQHRLVDIIEYHNAFTAYTAWMLLFGTGYRAAWNPLPTFALFLPSLNLMGISDKDDSDFSHSRIVAVPTALATQLKEYKRHLGCLRSLLRVLMPKLCSRIDRIVDVDQHVLSFNYSQASQWYKVIRNSRKEQGPFFFFHQQGTSVVTQNLSPSALVNYCRDAILLPSNAGRHWLKSHLLEKNITPELINFQMGHWQAGEVPLGHYSALSHVEAINDIVPVLDELFEEVGWLPLKSVIL</sequence>
<reference evidence="1 2" key="1">
    <citation type="journal article" date="2019" name="Ecotoxicol. Environ. Saf.">
        <title>Microbial characterization of heavy metal resistant bacterial strains isolated from an electroplating wastewater treatment plant.</title>
        <authorList>
            <person name="Cai X."/>
            <person name="Zheng X."/>
            <person name="Zhang D."/>
            <person name="Iqbal W."/>
            <person name="Liu C."/>
            <person name="Yang B."/>
            <person name="Zhao X."/>
            <person name="Lu X."/>
            <person name="Mao Y."/>
        </authorList>
    </citation>
    <scope>NUCLEOTIDE SEQUENCE [LARGE SCALE GENOMIC DNA]</scope>
    <source>
        <strain evidence="1 2">Ni1-3</strain>
    </source>
</reference>
<dbReference type="Proteomes" id="UP000321124">
    <property type="component" value="Chromosome"/>
</dbReference>
<dbReference type="RefSeq" id="WP_126513091.1">
    <property type="nucleotide sequence ID" value="NZ_CP031775.2"/>
</dbReference>
<dbReference type="KEGG" id="sdeo:D0436_10265"/>
<organism evidence="1 2">
    <name type="scientific">Shewanella decolorationis</name>
    <dbReference type="NCBI Taxonomy" id="256839"/>
    <lineage>
        <taxon>Bacteria</taxon>
        <taxon>Pseudomonadati</taxon>
        <taxon>Pseudomonadota</taxon>
        <taxon>Gammaproteobacteria</taxon>
        <taxon>Alteromonadales</taxon>
        <taxon>Shewanellaceae</taxon>
        <taxon>Shewanella</taxon>
    </lineage>
</organism>
<evidence type="ECO:0000313" key="1">
    <source>
        <dbReference type="EMBL" id="QDZ90819.1"/>
    </source>
</evidence>
<name>A0A5B8QXV7_9GAMM</name>
<gene>
    <name evidence="1" type="ORF">D0436_10265</name>
</gene>
<evidence type="ECO:0008006" key="3">
    <source>
        <dbReference type="Google" id="ProtNLM"/>
    </source>
</evidence>
<evidence type="ECO:0000313" key="2">
    <source>
        <dbReference type="Proteomes" id="UP000321124"/>
    </source>
</evidence>